<dbReference type="PANTHER" id="PTHR22789">
    <property type="entry name" value="FUCULOSE PHOSPHATE ALDOLASE"/>
    <property type="match status" value="1"/>
</dbReference>
<dbReference type="Gene3D" id="3.40.225.10">
    <property type="entry name" value="Class II aldolase/adducin N-terminal domain"/>
    <property type="match status" value="1"/>
</dbReference>
<feature type="domain" description="Class II aldolase/adducin N-terminal" evidence="4">
    <location>
        <begin position="35"/>
        <end position="219"/>
    </location>
</feature>
<name>A0A8H6XM33_9AGAR</name>
<evidence type="ECO:0000259" key="4">
    <source>
        <dbReference type="SMART" id="SM01007"/>
    </source>
</evidence>
<dbReference type="EMBL" id="JACAZI010000015">
    <property type="protein sequence ID" value="KAF7344175.1"/>
    <property type="molecule type" value="Genomic_DNA"/>
</dbReference>
<dbReference type="PANTHER" id="PTHR22789:SF0">
    <property type="entry name" value="3-OXO-TETRONATE 4-PHOSPHATE DECARBOXYLASE-RELATED"/>
    <property type="match status" value="1"/>
</dbReference>
<dbReference type="InterPro" id="IPR036409">
    <property type="entry name" value="Aldolase_II/adducin_N_sf"/>
</dbReference>
<feature type="chain" id="PRO_5034777735" evidence="3">
    <location>
        <begin position="25"/>
        <end position="282"/>
    </location>
</feature>
<evidence type="ECO:0000256" key="1">
    <source>
        <dbReference type="ARBA" id="ARBA00022723"/>
    </source>
</evidence>
<dbReference type="Pfam" id="PF00596">
    <property type="entry name" value="Aldolase_II"/>
    <property type="match status" value="1"/>
</dbReference>
<dbReference type="Proteomes" id="UP000620124">
    <property type="component" value="Unassembled WGS sequence"/>
</dbReference>
<dbReference type="GO" id="GO:0019323">
    <property type="term" value="P:pentose catabolic process"/>
    <property type="evidence" value="ECO:0007669"/>
    <property type="project" value="TreeGrafter"/>
</dbReference>
<keyword evidence="2" id="KW-0456">Lyase</keyword>
<feature type="signal peptide" evidence="3">
    <location>
        <begin position="1"/>
        <end position="24"/>
    </location>
</feature>
<dbReference type="GO" id="GO:0046872">
    <property type="term" value="F:metal ion binding"/>
    <property type="evidence" value="ECO:0007669"/>
    <property type="project" value="UniProtKB-KW"/>
</dbReference>
<keyword evidence="1" id="KW-0479">Metal-binding</keyword>
<gene>
    <name evidence="5" type="ORF">MVEN_01707900</name>
</gene>
<dbReference type="OrthoDB" id="2932980at2759"/>
<organism evidence="5 6">
    <name type="scientific">Mycena venus</name>
    <dbReference type="NCBI Taxonomy" id="2733690"/>
    <lineage>
        <taxon>Eukaryota</taxon>
        <taxon>Fungi</taxon>
        <taxon>Dikarya</taxon>
        <taxon>Basidiomycota</taxon>
        <taxon>Agaricomycotina</taxon>
        <taxon>Agaricomycetes</taxon>
        <taxon>Agaricomycetidae</taxon>
        <taxon>Agaricales</taxon>
        <taxon>Marasmiineae</taxon>
        <taxon>Mycenaceae</taxon>
        <taxon>Mycena</taxon>
    </lineage>
</organism>
<evidence type="ECO:0000256" key="3">
    <source>
        <dbReference type="SAM" id="SignalP"/>
    </source>
</evidence>
<comment type="caution">
    <text evidence="5">The sequence shown here is derived from an EMBL/GenBank/DDBJ whole genome shotgun (WGS) entry which is preliminary data.</text>
</comment>
<dbReference type="GO" id="GO:0005829">
    <property type="term" value="C:cytosol"/>
    <property type="evidence" value="ECO:0007669"/>
    <property type="project" value="TreeGrafter"/>
</dbReference>
<reference evidence="5" key="1">
    <citation type="submission" date="2020-05" db="EMBL/GenBank/DDBJ databases">
        <title>Mycena genomes resolve the evolution of fungal bioluminescence.</title>
        <authorList>
            <person name="Tsai I.J."/>
        </authorList>
    </citation>
    <scope>NUCLEOTIDE SEQUENCE</scope>
    <source>
        <strain evidence="5">CCC161011</strain>
    </source>
</reference>
<dbReference type="SMART" id="SM01007">
    <property type="entry name" value="Aldolase_II"/>
    <property type="match status" value="1"/>
</dbReference>
<keyword evidence="3" id="KW-0732">Signal</keyword>
<sequence>MHLTPTSSCFLAGVLFSALVSVQAAVPDAVRAAAIDLLDASHILHSLDVVDALGHVSVRNPVNSSQFLIYAIQNATAVGLTFSPTATVPAGFSERFIHSEIYKKFPEVNAVVHAHTEAILPFANQAKVPLVAQISTAPAVGVQVPVFNFSNLSASVLSGDTLSDFLIRNALLGDALANKFIGGSDVVLMANHGMAVRATSVRQAVFNAYYTMQNAKVQFQSILLGGGQAPAALNVKEMTDCVTTATTGLAPRAWNLWTKQVDLNPLYVNNLRNGAAASATGY</sequence>
<evidence type="ECO:0000256" key="2">
    <source>
        <dbReference type="ARBA" id="ARBA00023239"/>
    </source>
</evidence>
<protein>
    <submittedName>
        <fullName evidence="5">Arad-like aldolase/epimerase</fullName>
    </submittedName>
</protein>
<proteinExistence type="predicted"/>
<dbReference type="GO" id="GO:0016832">
    <property type="term" value="F:aldehyde-lyase activity"/>
    <property type="evidence" value="ECO:0007669"/>
    <property type="project" value="TreeGrafter"/>
</dbReference>
<dbReference type="SUPFAM" id="SSF53639">
    <property type="entry name" value="AraD/HMP-PK domain-like"/>
    <property type="match status" value="1"/>
</dbReference>
<dbReference type="InterPro" id="IPR050197">
    <property type="entry name" value="Aldolase_class_II_sugar_metab"/>
</dbReference>
<accession>A0A8H6XM33</accession>
<evidence type="ECO:0000313" key="5">
    <source>
        <dbReference type="EMBL" id="KAF7344175.1"/>
    </source>
</evidence>
<keyword evidence="6" id="KW-1185">Reference proteome</keyword>
<dbReference type="InterPro" id="IPR001303">
    <property type="entry name" value="Aldolase_II/adducin_N"/>
</dbReference>
<evidence type="ECO:0000313" key="6">
    <source>
        <dbReference type="Proteomes" id="UP000620124"/>
    </source>
</evidence>
<dbReference type="AlphaFoldDB" id="A0A8H6XM33"/>